<keyword evidence="3" id="KW-1185">Reference proteome</keyword>
<evidence type="ECO:0000313" key="3">
    <source>
        <dbReference type="Proteomes" id="UP001054837"/>
    </source>
</evidence>
<sequence>MPYKEKIIKTTTDGIKSKLNHFASRASIDSKLREEQIWVIPTDTIALPKTLSHKNRKEGQKERKEHPSGTTASTASPDCRRERERQGRQKADES</sequence>
<feature type="compositionally biased region" description="Basic and acidic residues" evidence="1">
    <location>
        <begin position="78"/>
        <end position="94"/>
    </location>
</feature>
<accession>A0AAV4QCL0</accession>
<reference evidence="2 3" key="1">
    <citation type="submission" date="2021-06" db="EMBL/GenBank/DDBJ databases">
        <title>Caerostris darwini draft genome.</title>
        <authorList>
            <person name="Kono N."/>
            <person name="Arakawa K."/>
        </authorList>
    </citation>
    <scope>NUCLEOTIDE SEQUENCE [LARGE SCALE GENOMIC DNA]</scope>
</reference>
<protein>
    <submittedName>
        <fullName evidence="2">Uncharacterized protein</fullName>
    </submittedName>
</protein>
<dbReference type="EMBL" id="BPLQ01004264">
    <property type="protein sequence ID" value="GIY06835.1"/>
    <property type="molecule type" value="Genomic_DNA"/>
</dbReference>
<proteinExistence type="predicted"/>
<feature type="region of interest" description="Disordered" evidence="1">
    <location>
        <begin position="49"/>
        <end position="94"/>
    </location>
</feature>
<dbReference type="AlphaFoldDB" id="A0AAV4QCL0"/>
<organism evidence="2 3">
    <name type="scientific">Caerostris darwini</name>
    <dbReference type="NCBI Taxonomy" id="1538125"/>
    <lineage>
        <taxon>Eukaryota</taxon>
        <taxon>Metazoa</taxon>
        <taxon>Ecdysozoa</taxon>
        <taxon>Arthropoda</taxon>
        <taxon>Chelicerata</taxon>
        <taxon>Arachnida</taxon>
        <taxon>Araneae</taxon>
        <taxon>Araneomorphae</taxon>
        <taxon>Entelegynae</taxon>
        <taxon>Araneoidea</taxon>
        <taxon>Araneidae</taxon>
        <taxon>Caerostris</taxon>
    </lineage>
</organism>
<gene>
    <name evidence="2" type="ORF">CDAR_76691</name>
</gene>
<name>A0AAV4QCL0_9ARAC</name>
<comment type="caution">
    <text evidence="2">The sequence shown here is derived from an EMBL/GenBank/DDBJ whole genome shotgun (WGS) entry which is preliminary data.</text>
</comment>
<feature type="compositionally biased region" description="Basic and acidic residues" evidence="1">
    <location>
        <begin position="57"/>
        <end position="67"/>
    </location>
</feature>
<evidence type="ECO:0000313" key="2">
    <source>
        <dbReference type="EMBL" id="GIY06835.1"/>
    </source>
</evidence>
<dbReference type="Proteomes" id="UP001054837">
    <property type="component" value="Unassembled WGS sequence"/>
</dbReference>
<evidence type="ECO:0000256" key="1">
    <source>
        <dbReference type="SAM" id="MobiDB-lite"/>
    </source>
</evidence>